<dbReference type="RefSeq" id="WP_063977071.1">
    <property type="nucleotide sequence ID" value="NZ_LSTR01000090.1"/>
</dbReference>
<comment type="caution">
    <text evidence="1">The sequence shown here is derived from an EMBL/GenBank/DDBJ whole genome shotgun (WGS) entry which is preliminary data.</text>
</comment>
<evidence type="ECO:0000313" key="1">
    <source>
        <dbReference type="EMBL" id="OAH36965.1"/>
    </source>
</evidence>
<dbReference type="EMBL" id="LSTR01000090">
    <property type="protein sequence ID" value="OAH36965.1"/>
    <property type="molecule type" value="Genomic_DNA"/>
</dbReference>
<name>A0A177J9L5_SPHYA</name>
<gene>
    <name evidence="1" type="ORF">AX777_18170</name>
</gene>
<organism evidence="1 2">
    <name type="scientific">Sphingobium yanoikuyae</name>
    <name type="common">Sphingomonas yanoikuyae</name>
    <dbReference type="NCBI Taxonomy" id="13690"/>
    <lineage>
        <taxon>Bacteria</taxon>
        <taxon>Pseudomonadati</taxon>
        <taxon>Pseudomonadota</taxon>
        <taxon>Alphaproteobacteria</taxon>
        <taxon>Sphingomonadales</taxon>
        <taxon>Sphingomonadaceae</taxon>
        <taxon>Sphingobium</taxon>
    </lineage>
</organism>
<sequence length="82" mass="9702">MSAAHQIAEKLTEAQRRMVLNASARRYKRWRAIRRDAKIQPQHMAGTLWRLFEHPPEWWRGYRLNPLGAQVKSILLKGQPND</sequence>
<protein>
    <submittedName>
        <fullName evidence="1">Uncharacterized protein</fullName>
    </submittedName>
</protein>
<dbReference type="AlphaFoldDB" id="A0A177J9L5"/>
<proteinExistence type="predicted"/>
<accession>A0A177J9L5</accession>
<evidence type="ECO:0000313" key="2">
    <source>
        <dbReference type="Proteomes" id="UP000077262"/>
    </source>
</evidence>
<dbReference type="Proteomes" id="UP000077262">
    <property type="component" value="Unassembled WGS sequence"/>
</dbReference>
<reference evidence="1 2" key="1">
    <citation type="submission" date="2016-02" db="EMBL/GenBank/DDBJ databases">
        <authorList>
            <person name="Wen L."/>
            <person name="He K."/>
            <person name="Yang H."/>
        </authorList>
    </citation>
    <scope>NUCLEOTIDE SEQUENCE [LARGE SCALE GENOMIC DNA]</scope>
    <source>
        <strain evidence="1 2">CD09_2</strain>
    </source>
</reference>